<dbReference type="GO" id="GO:0006355">
    <property type="term" value="P:regulation of DNA-templated transcription"/>
    <property type="evidence" value="ECO:0007669"/>
    <property type="project" value="InterPro"/>
</dbReference>
<evidence type="ECO:0000256" key="4">
    <source>
        <dbReference type="ARBA" id="ARBA00023242"/>
    </source>
</evidence>
<feature type="domain" description="Homeobox" evidence="7">
    <location>
        <begin position="91"/>
        <end position="141"/>
    </location>
</feature>
<evidence type="ECO:0000256" key="5">
    <source>
        <dbReference type="PROSITE-ProRule" id="PRU00108"/>
    </source>
</evidence>
<keyword evidence="4 5" id="KW-0539">Nucleus</keyword>
<dbReference type="SMART" id="SM00389">
    <property type="entry name" value="HOX"/>
    <property type="match status" value="1"/>
</dbReference>
<dbReference type="Proteomes" id="UP000095287">
    <property type="component" value="Unplaced"/>
</dbReference>
<dbReference type="PROSITE" id="PS50071">
    <property type="entry name" value="HOMEOBOX_2"/>
    <property type="match status" value="1"/>
</dbReference>
<evidence type="ECO:0000256" key="2">
    <source>
        <dbReference type="ARBA" id="ARBA00023125"/>
    </source>
</evidence>
<protein>
    <submittedName>
        <fullName evidence="9">Homeobox domain-containing protein</fullName>
    </submittedName>
</protein>
<comment type="subcellular location">
    <subcellularLocation>
        <location evidence="1 5">Nucleus</location>
    </subcellularLocation>
</comment>
<proteinExistence type="predicted"/>
<organism evidence="8 9">
    <name type="scientific">Steinernema glaseri</name>
    <dbReference type="NCBI Taxonomy" id="37863"/>
    <lineage>
        <taxon>Eukaryota</taxon>
        <taxon>Metazoa</taxon>
        <taxon>Ecdysozoa</taxon>
        <taxon>Nematoda</taxon>
        <taxon>Chromadorea</taxon>
        <taxon>Rhabditida</taxon>
        <taxon>Tylenchina</taxon>
        <taxon>Panagrolaimomorpha</taxon>
        <taxon>Strongyloidoidea</taxon>
        <taxon>Steinernematidae</taxon>
        <taxon>Steinernema</taxon>
    </lineage>
</organism>
<dbReference type="GO" id="GO:0003677">
    <property type="term" value="F:DNA binding"/>
    <property type="evidence" value="ECO:0007669"/>
    <property type="project" value="UniProtKB-UniRule"/>
</dbReference>
<keyword evidence="3 5" id="KW-0371">Homeobox</keyword>
<dbReference type="WBParaSite" id="L893_g6672.t1">
    <property type="protein sequence ID" value="L893_g6672.t1"/>
    <property type="gene ID" value="L893_g6672"/>
</dbReference>
<dbReference type="Gene3D" id="1.10.10.60">
    <property type="entry name" value="Homeodomain-like"/>
    <property type="match status" value="1"/>
</dbReference>
<reference evidence="9" key="1">
    <citation type="submission" date="2016-11" db="UniProtKB">
        <authorList>
            <consortium name="WormBaseParasite"/>
        </authorList>
    </citation>
    <scope>IDENTIFICATION</scope>
</reference>
<feature type="compositionally biased region" description="Basic and acidic residues" evidence="6">
    <location>
        <begin position="64"/>
        <end position="73"/>
    </location>
</feature>
<dbReference type="GO" id="GO:0005634">
    <property type="term" value="C:nucleus"/>
    <property type="evidence" value="ECO:0007669"/>
    <property type="project" value="UniProtKB-SubCell"/>
</dbReference>
<sequence>MFRNMLTVSHGARLVEYTSVCRMISMHLHHLVRMVIVDCTPEDPAPLDPTPRADAKVTKQGAGKKAEGQHMEDSDASTSSAADEKAKLHAQAKRLELWLEENGKNLYPSRPQKERLAKELGMTLLQVTRWFSNRRRKQHKRPKTTASAEDRSKHIQDIVDEVVQRTANGEALQLSSRSMNIDVDEFDESDASDASKENEEHQKDMQETLNDIWIKALKNGRSFCSCSFRGETACFFGKEGLLLDPSRP</sequence>
<evidence type="ECO:0000256" key="3">
    <source>
        <dbReference type="ARBA" id="ARBA00023155"/>
    </source>
</evidence>
<dbReference type="InterPro" id="IPR008422">
    <property type="entry name" value="KN_HD"/>
</dbReference>
<dbReference type="Pfam" id="PF05920">
    <property type="entry name" value="Homeobox_KN"/>
    <property type="match status" value="1"/>
</dbReference>
<accession>A0A1I8AJR3</accession>
<dbReference type="AlphaFoldDB" id="A0A1I8AJR3"/>
<evidence type="ECO:0000256" key="1">
    <source>
        <dbReference type="ARBA" id="ARBA00004123"/>
    </source>
</evidence>
<dbReference type="InterPro" id="IPR009057">
    <property type="entry name" value="Homeodomain-like_sf"/>
</dbReference>
<feature type="compositionally biased region" description="Basic and acidic residues" evidence="6">
    <location>
        <begin position="193"/>
        <end position="205"/>
    </location>
</feature>
<evidence type="ECO:0000313" key="9">
    <source>
        <dbReference type="WBParaSite" id="L893_g6672.t1"/>
    </source>
</evidence>
<dbReference type="CDD" id="cd00086">
    <property type="entry name" value="homeodomain"/>
    <property type="match status" value="1"/>
</dbReference>
<keyword evidence="2 5" id="KW-0238">DNA-binding</keyword>
<dbReference type="InterPro" id="IPR001356">
    <property type="entry name" value="HD"/>
</dbReference>
<feature type="region of interest" description="Disordered" evidence="6">
    <location>
        <begin position="46"/>
        <end position="87"/>
    </location>
</feature>
<evidence type="ECO:0000256" key="6">
    <source>
        <dbReference type="SAM" id="MobiDB-lite"/>
    </source>
</evidence>
<feature type="region of interest" description="Disordered" evidence="6">
    <location>
        <begin position="186"/>
        <end position="205"/>
    </location>
</feature>
<evidence type="ECO:0000313" key="8">
    <source>
        <dbReference type="Proteomes" id="UP000095287"/>
    </source>
</evidence>
<keyword evidence="8" id="KW-1185">Reference proteome</keyword>
<evidence type="ECO:0000259" key="7">
    <source>
        <dbReference type="PROSITE" id="PS50071"/>
    </source>
</evidence>
<feature type="DNA-binding region" description="Homeobox" evidence="5">
    <location>
        <begin position="93"/>
        <end position="142"/>
    </location>
</feature>
<name>A0A1I8AJR3_9BILA</name>
<dbReference type="SUPFAM" id="SSF46689">
    <property type="entry name" value="Homeodomain-like"/>
    <property type="match status" value="1"/>
</dbReference>